<dbReference type="CDD" id="cd07035">
    <property type="entry name" value="TPP_PYR_POX_like"/>
    <property type="match status" value="1"/>
</dbReference>
<evidence type="ECO:0000313" key="16">
    <source>
        <dbReference type="Proteomes" id="UP000284250"/>
    </source>
</evidence>
<keyword evidence="5 11" id="KW-0028">Amino-acid biosynthesis</keyword>
<evidence type="ECO:0000256" key="3">
    <source>
        <dbReference type="ARBA" id="ARBA00007812"/>
    </source>
</evidence>
<dbReference type="NCBIfam" id="TIGR00118">
    <property type="entry name" value="acolac_lg"/>
    <property type="match status" value="1"/>
</dbReference>
<evidence type="ECO:0000256" key="11">
    <source>
        <dbReference type="RuleBase" id="RU003591"/>
    </source>
</evidence>
<comment type="cofactor">
    <cofactor evidence="11">
        <name>Mg(2+)</name>
        <dbReference type="ChEBI" id="CHEBI:18420"/>
    </cofactor>
    <text evidence="11">Binds 1 Mg(2+) ion per subunit.</text>
</comment>
<dbReference type="FunFam" id="3.40.50.1220:FF:000008">
    <property type="entry name" value="Acetolactate synthase"/>
    <property type="match status" value="1"/>
</dbReference>
<feature type="domain" description="Thiamine pyrophosphate enzyme central" evidence="12">
    <location>
        <begin position="221"/>
        <end position="354"/>
    </location>
</feature>
<dbReference type="CDD" id="cd02015">
    <property type="entry name" value="TPP_AHAS"/>
    <property type="match status" value="1"/>
</dbReference>
<evidence type="ECO:0000256" key="6">
    <source>
        <dbReference type="ARBA" id="ARBA00022679"/>
    </source>
</evidence>
<proteinExistence type="inferred from homology"/>
<dbReference type="InterPro" id="IPR012846">
    <property type="entry name" value="Acetolactate_synth_lsu"/>
</dbReference>
<dbReference type="PANTHER" id="PTHR18968:SF13">
    <property type="entry name" value="ACETOLACTATE SYNTHASE CATALYTIC SUBUNIT, MITOCHONDRIAL"/>
    <property type="match status" value="1"/>
</dbReference>
<dbReference type="InterPro" id="IPR012000">
    <property type="entry name" value="Thiamin_PyroP_enz_cen_dom"/>
</dbReference>
<dbReference type="GO" id="GO:0030976">
    <property type="term" value="F:thiamine pyrophosphate binding"/>
    <property type="evidence" value="ECO:0007669"/>
    <property type="project" value="UniProtKB-UniRule"/>
</dbReference>
<dbReference type="RefSeq" id="WP_119655465.1">
    <property type="nucleotide sequence ID" value="NZ_JBHUOI010000025.1"/>
</dbReference>
<dbReference type="EMBL" id="QYCN01000011">
    <property type="protein sequence ID" value="RIY10798.1"/>
    <property type="molecule type" value="Genomic_DNA"/>
</dbReference>
<evidence type="ECO:0000256" key="5">
    <source>
        <dbReference type="ARBA" id="ARBA00022605"/>
    </source>
</evidence>
<comment type="pathway">
    <text evidence="1 11">Amino-acid biosynthesis; L-isoleucine biosynthesis; L-isoleucine from 2-oxobutanoate: step 1/4.</text>
</comment>
<dbReference type="Gene3D" id="3.40.50.1220">
    <property type="entry name" value="TPP-binding domain"/>
    <property type="match status" value="1"/>
</dbReference>
<dbReference type="GO" id="GO:0003984">
    <property type="term" value="F:acetolactate synthase activity"/>
    <property type="evidence" value="ECO:0007669"/>
    <property type="project" value="UniProtKB-EC"/>
</dbReference>
<keyword evidence="10 11" id="KW-0100">Branched-chain amino acid biosynthesis</keyword>
<evidence type="ECO:0000256" key="1">
    <source>
        <dbReference type="ARBA" id="ARBA00004974"/>
    </source>
</evidence>
<protein>
    <recommendedName>
        <fullName evidence="4 11">Acetolactate synthase</fullName>
        <ecNumber evidence="4 11">2.2.1.6</ecNumber>
    </recommendedName>
</protein>
<dbReference type="UniPathway" id="UPA00047">
    <property type="reaction ID" value="UER00055"/>
</dbReference>
<name>A0A418R096_9BACT</name>
<dbReference type="InterPro" id="IPR029061">
    <property type="entry name" value="THDP-binding"/>
</dbReference>
<keyword evidence="8 11" id="KW-0460">Magnesium</keyword>
<dbReference type="GO" id="GO:0009097">
    <property type="term" value="P:isoleucine biosynthetic process"/>
    <property type="evidence" value="ECO:0007669"/>
    <property type="project" value="UniProtKB-UniPathway"/>
</dbReference>
<keyword evidence="16" id="KW-1185">Reference proteome</keyword>
<evidence type="ECO:0000256" key="8">
    <source>
        <dbReference type="ARBA" id="ARBA00022842"/>
    </source>
</evidence>
<comment type="pathway">
    <text evidence="2 11">Amino-acid biosynthesis; L-valine biosynthesis; L-valine from pyruvate: step 1/4.</text>
</comment>
<keyword evidence="9 11" id="KW-0786">Thiamine pyrophosphate</keyword>
<dbReference type="GO" id="GO:0009099">
    <property type="term" value="P:L-valine biosynthetic process"/>
    <property type="evidence" value="ECO:0007669"/>
    <property type="project" value="UniProtKB-UniPathway"/>
</dbReference>
<dbReference type="UniPathway" id="UPA00049">
    <property type="reaction ID" value="UER00059"/>
</dbReference>
<accession>A0A418R096</accession>
<dbReference type="GO" id="GO:0050660">
    <property type="term" value="F:flavin adenine dinucleotide binding"/>
    <property type="evidence" value="ECO:0007669"/>
    <property type="project" value="InterPro"/>
</dbReference>
<dbReference type="InterPro" id="IPR012001">
    <property type="entry name" value="Thiamin_PyroP_enz_TPP-bd_dom"/>
</dbReference>
<evidence type="ECO:0000256" key="9">
    <source>
        <dbReference type="ARBA" id="ARBA00023052"/>
    </source>
</evidence>
<dbReference type="SUPFAM" id="SSF52467">
    <property type="entry name" value="DHS-like NAD/FAD-binding domain"/>
    <property type="match status" value="1"/>
</dbReference>
<feature type="domain" description="Thiamine pyrophosphate enzyme TPP-binding" evidence="13">
    <location>
        <begin position="417"/>
        <end position="564"/>
    </location>
</feature>
<sequence length="588" mass="63750">MFLNPQLQPAPASSEAAARPAPVAAPAAVSGAVALLEGLLAEGVDTIFGYPGGAIIPIYDALYDFQDRLHHVLVRHEQGGIHAAQGYARASGRVGVVFATSGPGATNLVTGLADAQIDSTPLVCITGQVFAHLLGTDAFQETDIINITTPVTKWNHQVTDARDLPAALAKAFYIARSGRPGPVLLDVTKNAQLQLFEYAGYVPCTHIRSYRPRPVVRPAYVRQAAELINRAKRPLILWGQGVLLGRAEAEFRAFVEKSGIPAAWTILGAGALPTGHPLNVGMLGMHGNYGPNVLTNACDVLIAIGMRFDDRVTGRLDKYARQAQVIHLDIDPTEIDKNVRATVPVWGDCQETLPLLTALTEPRQHPAWRQRFHDHDAAEVAAVIQDELFPTQDELTMSEVIHQLNELTQGEAIIVTDVGQHQMVACRYARLNHSRSNITSGGLGTMGFALPAAIGAKYGAPARTVVAVIGDGGIQMTIQELGTIMQTGIHVKILLLNNQFLGMVRQWQELFHERRYSCVDIASPDYVTVASGYGIAARRVEHRPDLQPALRQMLEHPGSFLLEVRVTRENNIFPMVPQGCGVGEIRLS</sequence>
<feature type="domain" description="Thiamine pyrophosphate enzyme N-terminal TPP-binding" evidence="14">
    <location>
        <begin position="31"/>
        <end position="145"/>
    </location>
</feature>
<dbReference type="SUPFAM" id="SSF52518">
    <property type="entry name" value="Thiamin diphosphate-binding fold (THDP-binding)"/>
    <property type="match status" value="2"/>
</dbReference>
<dbReference type="InterPro" id="IPR000399">
    <property type="entry name" value="TPP-bd_CS"/>
</dbReference>
<comment type="catalytic activity">
    <reaction evidence="11">
        <text>2 pyruvate + H(+) = (2S)-2-acetolactate + CO2</text>
        <dbReference type="Rhea" id="RHEA:25249"/>
        <dbReference type="ChEBI" id="CHEBI:15361"/>
        <dbReference type="ChEBI" id="CHEBI:15378"/>
        <dbReference type="ChEBI" id="CHEBI:16526"/>
        <dbReference type="ChEBI" id="CHEBI:58476"/>
        <dbReference type="EC" id="2.2.1.6"/>
    </reaction>
</comment>
<dbReference type="GO" id="GO:0005948">
    <property type="term" value="C:acetolactate synthase complex"/>
    <property type="evidence" value="ECO:0007669"/>
    <property type="project" value="TreeGrafter"/>
</dbReference>
<dbReference type="InterPro" id="IPR011766">
    <property type="entry name" value="TPP_enzyme_TPP-bd"/>
</dbReference>
<keyword evidence="6 11" id="KW-0808">Transferase</keyword>
<organism evidence="15 16">
    <name type="scientific">Hymenobacter rubripertinctus</name>
    <dbReference type="NCBI Taxonomy" id="2029981"/>
    <lineage>
        <taxon>Bacteria</taxon>
        <taxon>Pseudomonadati</taxon>
        <taxon>Bacteroidota</taxon>
        <taxon>Cytophagia</taxon>
        <taxon>Cytophagales</taxon>
        <taxon>Hymenobacteraceae</taxon>
        <taxon>Hymenobacter</taxon>
    </lineage>
</organism>
<evidence type="ECO:0000256" key="10">
    <source>
        <dbReference type="ARBA" id="ARBA00023304"/>
    </source>
</evidence>
<dbReference type="InterPro" id="IPR039368">
    <property type="entry name" value="AHAS_TPP"/>
</dbReference>
<comment type="caution">
    <text evidence="15">The sequence shown here is derived from an EMBL/GenBank/DDBJ whole genome shotgun (WGS) entry which is preliminary data.</text>
</comment>
<evidence type="ECO:0000256" key="7">
    <source>
        <dbReference type="ARBA" id="ARBA00022723"/>
    </source>
</evidence>
<reference evidence="15 16" key="1">
    <citation type="submission" date="2019-01" db="EMBL/GenBank/DDBJ databases">
        <title>Hymenobacter humicola sp. nov., isolated from soils in Antarctica.</title>
        <authorList>
            <person name="Sedlacek I."/>
            <person name="Holochova P."/>
            <person name="Kralova S."/>
            <person name="Pantucek R."/>
            <person name="Stankova E."/>
            <person name="Vrbovska V."/>
            <person name="Kristofova L."/>
            <person name="Svec P."/>
            <person name="Busse H.-J."/>
        </authorList>
    </citation>
    <scope>NUCLEOTIDE SEQUENCE [LARGE SCALE GENOMIC DNA]</scope>
    <source>
        <strain evidence="15 16">CCM 8852</strain>
    </source>
</reference>
<dbReference type="FunFam" id="3.40.50.970:FF:000007">
    <property type="entry name" value="Acetolactate synthase"/>
    <property type="match status" value="1"/>
</dbReference>
<dbReference type="InterPro" id="IPR045229">
    <property type="entry name" value="TPP_enz"/>
</dbReference>
<dbReference type="Pfam" id="PF02776">
    <property type="entry name" value="TPP_enzyme_N"/>
    <property type="match status" value="1"/>
</dbReference>
<evidence type="ECO:0000313" key="15">
    <source>
        <dbReference type="EMBL" id="RIY10798.1"/>
    </source>
</evidence>
<evidence type="ECO:0000256" key="2">
    <source>
        <dbReference type="ARBA" id="ARBA00005025"/>
    </source>
</evidence>
<keyword evidence="7 11" id="KW-0479">Metal-binding</keyword>
<evidence type="ECO:0000259" key="14">
    <source>
        <dbReference type="Pfam" id="PF02776"/>
    </source>
</evidence>
<comment type="cofactor">
    <cofactor evidence="11">
        <name>thiamine diphosphate</name>
        <dbReference type="ChEBI" id="CHEBI:58937"/>
    </cofactor>
    <text evidence="11">Binds 1 thiamine pyrophosphate per subunit.</text>
</comment>
<gene>
    <name evidence="15" type="primary">ilvB</name>
    <name evidence="15" type="ORF">D0T11_09040</name>
</gene>
<dbReference type="Proteomes" id="UP000284250">
    <property type="component" value="Unassembled WGS sequence"/>
</dbReference>
<comment type="similarity">
    <text evidence="3 11">Belongs to the TPP enzyme family.</text>
</comment>
<dbReference type="OrthoDB" id="4494979at2"/>
<dbReference type="PANTHER" id="PTHR18968">
    <property type="entry name" value="THIAMINE PYROPHOSPHATE ENZYMES"/>
    <property type="match status" value="1"/>
</dbReference>
<dbReference type="PROSITE" id="PS00187">
    <property type="entry name" value="TPP_ENZYMES"/>
    <property type="match status" value="1"/>
</dbReference>
<dbReference type="EC" id="2.2.1.6" evidence="4 11"/>
<evidence type="ECO:0000259" key="12">
    <source>
        <dbReference type="Pfam" id="PF00205"/>
    </source>
</evidence>
<dbReference type="Pfam" id="PF00205">
    <property type="entry name" value="TPP_enzyme_M"/>
    <property type="match status" value="1"/>
</dbReference>
<evidence type="ECO:0000256" key="4">
    <source>
        <dbReference type="ARBA" id="ARBA00013145"/>
    </source>
</evidence>
<dbReference type="Gene3D" id="3.40.50.970">
    <property type="match status" value="2"/>
</dbReference>
<dbReference type="Pfam" id="PF02775">
    <property type="entry name" value="TPP_enzyme_C"/>
    <property type="match status" value="1"/>
</dbReference>
<evidence type="ECO:0000259" key="13">
    <source>
        <dbReference type="Pfam" id="PF02775"/>
    </source>
</evidence>
<dbReference type="GO" id="GO:0000287">
    <property type="term" value="F:magnesium ion binding"/>
    <property type="evidence" value="ECO:0007669"/>
    <property type="project" value="UniProtKB-UniRule"/>
</dbReference>
<dbReference type="InterPro" id="IPR029035">
    <property type="entry name" value="DHS-like_NAD/FAD-binding_dom"/>
</dbReference>
<dbReference type="AlphaFoldDB" id="A0A418R096"/>